<reference evidence="2 3" key="1">
    <citation type="submission" date="2019-01" db="EMBL/GenBank/DDBJ databases">
        <title>Genome sequencing of the rare red list fungi Fomitopsis rosea.</title>
        <authorList>
            <person name="Buettner E."/>
            <person name="Kellner H."/>
        </authorList>
    </citation>
    <scope>NUCLEOTIDE SEQUENCE [LARGE SCALE GENOMIC DNA]</scope>
    <source>
        <strain evidence="2 3">DSM 105464</strain>
    </source>
</reference>
<comment type="caution">
    <text evidence="2">The sequence shown here is derived from an EMBL/GenBank/DDBJ whole genome shotgun (WGS) entry which is preliminary data.</text>
</comment>
<sequence>MAGRQTYLSSSVVVTSGNPFSSRKRARNIKFSSSKKRRDEVEEEKRLFVAEPHSDEHDGDYEDMYLLPPGEEGMFLSNAGGDVELCQDLVVTKRKRDDFRTRRDRLLRARAEWQVQMPVLVDMYLAWKATLVEDPDTSGVDRNSRQSETQQQPDMHTLESRGNEAPDSQAPEPGEDGQTQSACPVPEWEVTVVEFFNTSKRSFRHVSTAHYANATLVYNGFLGSSPQKPTVAISLKVLNAYRQLRRACPRLSVQAFVKSLCGLHQIPLKKHLVKQFSDAYDIYLDIQYRIKKLGDSMLGRDTPDWRMHNACAPCLYKLDNEPALKYSLLATMDGNQSLKLIDDAFRNGGVRADGREARTDIWLSPAEVDRFKDETDSTMNTNAGINTVSVDAALAPAPANVGTTYDHDDDIAWLDLSNREDSDKLDASIDVCVERWRNAGPEARKKMFALFAKTGVFVCLCRHGQLLILCDMIRSGELMKYPLAIVHKLMEVYGPDILVGYDIACAFAKTLARSSLGPEARRLRMAGVVPAFHGHGHNRGCQVNWHPLYMDGVGKEDFEGCERCFSESNALAAGTRLSSVFHRQQAIEEFFYFWGEDKHLDSGTFIYHNYRQALNIITDDGKVLASLSAELRVSPADFEEYLKQEREYIHSRKNEPPEVTRKLEYLAALHRLEEASSKLVTANNELHKVEANISGYTTKEVARFRGNRTRAANRYFASDDDCRAYERELQIAERWLPGSTEYQEVSQLWTLREYQRSLDELERLIVQRLFELTKAGMSGTGYKLREKISKALKTRAEAIKKALKRYNDKASKLIPPRPQLTWSEVIDMVNLADFDLLRETRDDIRKQPWAQYSNRRAMNLHYNIKRAHEEIERLNVEIRRLLTFMYDEHVEYHNAVQKASESTPNLVHELKERWRYRNAIHARIAARLEQTSRLPGFTGALTSGVRIGRSATRNDGVPLPSWARGLVEIDSDGDNGSDSGDNDAEQLFEGISSVREANLYVDFIDNLGRHEPA</sequence>
<dbReference type="Pfam" id="PF18758">
    <property type="entry name" value="KDZ"/>
    <property type="match status" value="1"/>
</dbReference>
<dbReference type="AlphaFoldDB" id="A0A4Y9XRZ8"/>
<dbReference type="PANTHER" id="PTHR33096">
    <property type="entry name" value="CXC2 DOMAIN-CONTAINING PROTEIN"/>
    <property type="match status" value="1"/>
</dbReference>
<name>A0A4Y9XRZ8_9APHY</name>
<proteinExistence type="predicted"/>
<protein>
    <recommendedName>
        <fullName evidence="4">CxC1-like cysteine cluster associated with KDZ transposases domain-containing protein</fullName>
    </recommendedName>
</protein>
<evidence type="ECO:0000256" key="1">
    <source>
        <dbReference type="SAM" id="MobiDB-lite"/>
    </source>
</evidence>
<feature type="compositionally biased region" description="Basic residues" evidence="1">
    <location>
        <begin position="22"/>
        <end position="36"/>
    </location>
</feature>
<dbReference type="InterPro" id="IPR040521">
    <property type="entry name" value="KDZ"/>
</dbReference>
<feature type="region of interest" description="Disordered" evidence="1">
    <location>
        <begin position="1"/>
        <end position="46"/>
    </location>
</feature>
<dbReference type="Proteomes" id="UP000298390">
    <property type="component" value="Unassembled WGS sequence"/>
</dbReference>
<dbReference type="EMBL" id="SEKV01000961">
    <property type="protein sequence ID" value="TFY52522.1"/>
    <property type="molecule type" value="Genomic_DNA"/>
</dbReference>
<organism evidence="2 3">
    <name type="scientific">Rhodofomes roseus</name>
    <dbReference type="NCBI Taxonomy" id="34475"/>
    <lineage>
        <taxon>Eukaryota</taxon>
        <taxon>Fungi</taxon>
        <taxon>Dikarya</taxon>
        <taxon>Basidiomycota</taxon>
        <taxon>Agaricomycotina</taxon>
        <taxon>Agaricomycetes</taxon>
        <taxon>Polyporales</taxon>
        <taxon>Rhodofomes</taxon>
    </lineage>
</organism>
<feature type="region of interest" description="Disordered" evidence="1">
    <location>
        <begin position="135"/>
        <end position="182"/>
    </location>
</feature>
<evidence type="ECO:0008006" key="4">
    <source>
        <dbReference type="Google" id="ProtNLM"/>
    </source>
</evidence>
<dbReference type="PANTHER" id="PTHR33096:SF1">
    <property type="entry name" value="CXC1-LIKE CYSTEINE CLUSTER ASSOCIATED WITH KDZ TRANSPOSASES DOMAIN-CONTAINING PROTEIN"/>
    <property type="match status" value="1"/>
</dbReference>
<dbReference type="STRING" id="34475.A0A4Y9XRZ8"/>
<gene>
    <name evidence="2" type="ORF">EVJ58_g9973</name>
</gene>
<evidence type="ECO:0000313" key="3">
    <source>
        <dbReference type="Proteomes" id="UP000298390"/>
    </source>
</evidence>
<evidence type="ECO:0000313" key="2">
    <source>
        <dbReference type="EMBL" id="TFY52522.1"/>
    </source>
</evidence>
<feature type="compositionally biased region" description="Basic and acidic residues" evidence="1">
    <location>
        <begin position="37"/>
        <end position="46"/>
    </location>
</feature>
<accession>A0A4Y9XRZ8</accession>
<feature type="compositionally biased region" description="Polar residues" evidence="1">
    <location>
        <begin position="1"/>
        <end position="21"/>
    </location>
</feature>